<dbReference type="InterPro" id="IPR032396">
    <property type="entry name" value="SAS-6_N"/>
</dbReference>
<name>A0A1C9ZWA7_9CHLO</name>
<protein>
    <recommendedName>
        <fullName evidence="6">Spindle assembly abnormal protein 6 N-terminal domain-containing protein</fullName>
    </recommendedName>
</protein>
<comment type="subcellular location">
    <subcellularLocation>
        <location evidence="1">Cytoplasm</location>
        <location evidence="1">Cytoskeleton</location>
        <location evidence="1">Microtubule organizing center</location>
        <location evidence="1">Centrosome</location>
    </subcellularLocation>
</comment>
<evidence type="ECO:0000256" key="5">
    <source>
        <dbReference type="ARBA" id="ARBA00023306"/>
    </source>
</evidence>
<keyword evidence="4" id="KW-0206">Cytoskeleton</keyword>
<dbReference type="EMBL" id="LC088566">
    <property type="protein sequence ID" value="BAV58254.1"/>
    <property type="molecule type" value="mRNA"/>
</dbReference>
<dbReference type="PANTHER" id="PTHR44281:SF2">
    <property type="entry name" value="SPINDLE ASSEMBLY ABNORMAL PROTEIN 6 HOMOLOG"/>
    <property type="match status" value="1"/>
</dbReference>
<feature type="domain" description="Spindle assembly abnormal protein 6 N-terminal" evidence="6">
    <location>
        <begin position="19"/>
        <end position="115"/>
    </location>
</feature>
<evidence type="ECO:0000256" key="2">
    <source>
        <dbReference type="ARBA" id="ARBA00022490"/>
    </source>
</evidence>
<dbReference type="Pfam" id="PF16531">
    <property type="entry name" value="SAS-6_N"/>
    <property type="match status" value="1"/>
</dbReference>
<evidence type="ECO:0000256" key="1">
    <source>
        <dbReference type="ARBA" id="ARBA00004300"/>
    </source>
</evidence>
<evidence type="ECO:0000259" key="6">
    <source>
        <dbReference type="Pfam" id="PF16531"/>
    </source>
</evidence>
<keyword evidence="2" id="KW-0963">Cytoplasm</keyword>
<keyword evidence="3" id="KW-0175">Coiled coil</keyword>
<evidence type="ECO:0000256" key="4">
    <source>
        <dbReference type="ARBA" id="ARBA00023212"/>
    </source>
</evidence>
<organism evidence="7">
    <name type="scientific">Ulva partita</name>
    <dbReference type="NCBI Taxonomy" id="1605170"/>
    <lineage>
        <taxon>Eukaryota</taxon>
        <taxon>Viridiplantae</taxon>
        <taxon>Chlorophyta</taxon>
        <taxon>core chlorophytes</taxon>
        <taxon>Ulvophyceae</taxon>
        <taxon>OUU clade</taxon>
        <taxon>Ulvales</taxon>
        <taxon>Ulvaceae</taxon>
        <taxon>Ulva</taxon>
    </lineage>
</organism>
<reference evidence="7" key="1">
    <citation type="submission" date="2015-10" db="EMBL/GenBank/DDBJ databases">
        <title>Evolution of the mating-type locus in an isomorphic haploid-diploid life cycle and isogamy.</title>
        <authorList>
            <person name="Yamazaki T."/>
            <person name="Suzuki R."/>
            <person name="Ichihara K."/>
            <person name="Toyoda A."/>
            <person name="Kuwano K."/>
            <person name="Kawano S."/>
        </authorList>
    </citation>
    <scope>NUCLEOTIDE SEQUENCE</scope>
    <source>
        <strain evidence="7">MGEC-2</strain>
    </source>
</reference>
<dbReference type="AlphaFoldDB" id="A0A1C9ZWA7"/>
<evidence type="ECO:0000256" key="3">
    <source>
        <dbReference type="ARBA" id="ARBA00023054"/>
    </source>
</evidence>
<keyword evidence="5" id="KW-0131">Cell cycle</keyword>
<accession>A0A1C9ZWA7</accession>
<sequence>MATAWPSRNSFDMQSSSTIFWDTVPVSLRESGQKEVAEKQLTFRVLLGQRNDGTRMPVLWAYIFNDLDSQFLQALEVSEDDFQTLKAEQGILVDFQNFSGKMTDLLMQCIASKDESTPSSEQSCAFAARIHISS</sequence>
<dbReference type="InterPro" id="IPR038558">
    <property type="entry name" value="SAS-6_N_sf"/>
</dbReference>
<proteinExistence type="evidence at transcript level"/>
<gene>
    <name evidence="7" type="primary">5930m</name>
</gene>
<dbReference type="Gene3D" id="2.170.210.20">
    <property type="entry name" value="Spindle assembly abnormal protein 6, N-terminal domain"/>
    <property type="match status" value="1"/>
</dbReference>
<evidence type="ECO:0000313" key="7">
    <source>
        <dbReference type="EMBL" id="BAV58254.1"/>
    </source>
</evidence>
<dbReference type="PANTHER" id="PTHR44281">
    <property type="entry name" value="SPINDLE ASSEMBLY ABNORMAL PROTEIN 6 HOMOLOG"/>
    <property type="match status" value="1"/>
</dbReference>